<evidence type="ECO:0000256" key="5">
    <source>
        <dbReference type="ARBA" id="ARBA00022989"/>
    </source>
</evidence>
<evidence type="ECO:0000256" key="7">
    <source>
        <dbReference type="ARBA" id="ARBA00023065"/>
    </source>
</evidence>
<dbReference type="GO" id="GO:0015280">
    <property type="term" value="F:ligand-gated sodium channel activity"/>
    <property type="evidence" value="ECO:0007669"/>
    <property type="project" value="TreeGrafter"/>
</dbReference>
<dbReference type="PANTHER" id="PTHR11690:SF297">
    <property type="entry name" value="ACID-SENSING ION CHANNEL 1B"/>
    <property type="match status" value="1"/>
</dbReference>
<evidence type="ECO:0000256" key="9">
    <source>
        <dbReference type="ARBA" id="ARBA00023180"/>
    </source>
</evidence>
<keyword evidence="10 12" id="KW-0739">Sodium transport</keyword>
<keyword evidence="9" id="KW-0325">Glycoprotein</keyword>
<evidence type="ECO:0000313" key="14">
    <source>
        <dbReference type="EMBL" id="TRY74131.1"/>
    </source>
</evidence>
<evidence type="ECO:0000256" key="12">
    <source>
        <dbReference type="RuleBase" id="RU000679"/>
    </source>
</evidence>
<dbReference type="Gene3D" id="1.10.287.770">
    <property type="entry name" value="YojJ-like"/>
    <property type="match status" value="1"/>
</dbReference>
<dbReference type="EMBL" id="SRMA01026728">
    <property type="protein sequence ID" value="TRY74131.1"/>
    <property type="molecule type" value="Genomic_DNA"/>
</dbReference>
<keyword evidence="4 12" id="KW-0812">Transmembrane</keyword>
<gene>
    <name evidence="14" type="ORF">DNTS_026679</name>
</gene>
<keyword evidence="15" id="KW-1185">Reference proteome</keyword>
<protein>
    <recommendedName>
        <fullName evidence="16">Acid-sensing ion channel 1</fullName>
    </recommendedName>
</protein>
<evidence type="ECO:0000256" key="4">
    <source>
        <dbReference type="ARBA" id="ARBA00022692"/>
    </source>
</evidence>
<evidence type="ECO:0008006" key="16">
    <source>
        <dbReference type="Google" id="ProtNLM"/>
    </source>
</evidence>
<comment type="similarity">
    <text evidence="12">Belongs to the amiloride-sensitive sodium channel (TC 1.A.6) family.</text>
</comment>
<evidence type="ECO:0000256" key="13">
    <source>
        <dbReference type="SAM" id="Phobius"/>
    </source>
</evidence>
<feature type="transmembrane region" description="Helical" evidence="13">
    <location>
        <begin position="93"/>
        <end position="111"/>
    </location>
</feature>
<sequence length="532" mass="60761">MVRITCTISFSTDDEPVGRSRQGSFDDHYKRVVWSRDGEHGKYLEEGEDPDECEEREAEEPPDISLATFFGGCSLHGANHVFVEDKKFGIRQGLWTVVFLLAVSMFLMQVVDRVIYYLQYDYVTLLDERNAKNICFPAVTLCNYNTFRRSQLSYSDLLFMGPLLGYEDNMAPGIPLAPEPDRQGSRFSLAEFFNRTRHRMEDMMLECNFAGKECGPEHWREIFTRYGKCYTFNSGQDGRPLLITMKDETSFEAGIKVQIHTQDEPPFIDQLGFGVAPGFQTFVSCQEQRLTYLPPPWGDCKATPMDSDFFSTYSITACRIDCETRYLVENCNCRMVHMPGDAPYCTPEQYKECADPALDFLVERDNDYCVCETPCNMTRYGKELSFVKIPSKASAKYLAKKFNKSEQYIADNILVLDIFFEALNYETIEQKKAYELAGLLGDIGGQMGLFIGASILTILELFDYLYEVIKFKLCHCAKKKQQRSSNSERGAVLSLDHVKHHAPCDNLHTPSNYAGNMLPHHPGQGNFEDFTC</sequence>
<evidence type="ECO:0000256" key="1">
    <source>
        <dbReference type="ARBA" id="ARBA00004141"/>
    </source>
</evidence>
<keyword evidence="3 12" id="KW-0894">Sodium channel</keyword>
<organism evidence="14 15">
    <name type="scientific">Danionella cerebrum</name>
    <dbReference type="NCBI Taxonomy" id="2873325"/>
    <lineage>
        <taxon>Eukaryota</taxon>
        <taxon>Metazoa</taxon>
        <taxon>Chordata</taxon>
        <taxon>Craniata</taxon>
        <taxon>Vertebrata</taxon>
        <taxon>Euteleostomi</taxon>
        <taxon>Actinopterygii</taxon>
        <taxon>Neopterygii</taxon>
        <taxon>Teleostei</taxon>
        <taxon>Ostariophysi</taxon>
        <taxon>Cypriniformes</taxon>
        <taxon>Danionidae</taxon>
        <taxon>Danioninae</taxon>
        <taxon>Danionella</taxon>
    </lineage>
</organism>
<dbReference type="InterPro" id="IPR020903">
    <property type="entry name" value="ENaC_CS"/>
</dbReference>
<dbReference type="GO" id="GO:0005886">
    <property type="term" value="C:plasma membrane"/>
    <property type="evidence" value="ECO:0007669"/>
    <property type="project" value="TreeGrafter"/>
</dbReference>
<evidence type="ECO:0000256" key="3">
    <source>
        <dbReference type="ARBA" id="ARBA00022461"/>
    </source>
</evidence>
<dbReference type="Gene3D" id="2.60.470.10">
    <property type="entry name" value="Acid-sensing ion channels like domains"/>
    <property type="match status" value="1"/>
</dbReference>
<keyword evidence="2 12" id="KW-0813">Transport</keyword>
<reference evidence="14 15" key="1">
    <citation type="journal article" date="2019" name="Sci. Data">
        <title>Hybrid genome assembly and annotation of Danionella translucida.</title>
        <authorList>
            <person name="Kadobianskyi M."/>
            <person name="Schulze L."/>
            <person name="Schuelke M."/>
            <person name="Judkewitz B."/>
        </authorList>
    </citation>
    <scope>NUCLEOTIDE SEQUENCE [LARGE SCALE GENOMIC DNA]</scope>
    <source>
        <strain evidence="14 15">Bolton</strain>
    </source>
</reference>
<dbReference type="Pfam" id="PF00858">
    <property type="entry name" value="ASC"/>
    <property type="match status" value="1"/>
</dbReference>
<dbReference type="GO" id="GO:0160128">
    <property type="term" value="F:pH-gated monoatomic ion channel activity"/>
    <property type="evidence" value="ECO:0007669"/>
    <property type="project" value="TreeGrafter"/>
</dbReference>
<evidence type="ECO:0000256" key="6">
    <source>
        <dbReference type="ARBA" id="ARBA00023053"/>
    </source>
</evidence>
<dbReference type="AlphaFoldDB" id="A0A553P8W8"/>
<name>A0A553P8W8_9TELE</name>
<dbReference type="InterPro" id="IPR001873">
    <property type="entry name" value="ENaC"/>
</dbReference>
<evidence type="ECO:0000256" key="10">
    <source>
        <dbReference type="ARBA" id="ARBA00023201"/>
    </source>
</evidence>
<keyword evidence="11 12" id="KW-0407">Ion channel</keyword>
<proteinExistence type="inferred from homology"/>
<dbReference type="Proteomes" id="UP000316079">
    <property type="component" value="Unassembled WGS sequence"/>
</dbReference>
<keyword evidence="8 13" id="KW-0472">Membrane</keyword>
<evidence type="ECO:0000256" key="2">
    <source>
        <dbReference type="ARBA" id="ARBA00022448"/>
    </source>
</evidence>
<evidence type="ECO:0000313" key="15">
    <source>
        <dbReference type="Proteomes" id="UP000316079"/>
    </source>
</evidence>
<dbReference type="FunFam" id="1.10.287.770:FF:000001">
    <property type="entry name" value="Acid-sensing ion channel subunit 1"/>
    <property type="match status" value="1"/>
</dbReference>
<dbReference type="PROSITE" id="PS01206">
    <property type="entry name" value="ASC"/>
    <property type="match status" value="1"/>
</dbReference>
<comment type="caution">
    <text evidence="14">The sequence shown here is derived from an EMBL/GenBank/DDBJ whole genome shotgun (WGS) entry which is preliminary data.</text>
</comment>
<evidence type="ECO:0000256" key="11">
    <source>
        <dbReference type="ARBA" id="ARBA00023303"/>
    </source>
</evidence>
<evidence type="ECO:0000256" key="8">
    <source>
        <dbReference type="ARBA" id="ARBA00023136"/>
    </source>
</evidence>
<accession>A0A553P8W8</accession>
<dbReference type="OrthoDB" id="6021021at2759"/>
<dbReference type="PANTHER" id="PTHR11690">
    <property type="entry name" value="AMILORIDE-SENSITIVE SODIUM CHANNEL-RELATED"/>
    <property type="match status" value="1"/>
</dbReference>
<keyword evidence="6" id="KW-0915">Sodium</keyword>
<dbReference type="PRINTS" id="PR01078">
    <property type="entry name" value="AMINACHANNEL"/>
</dbReference>
<keyword evidence="7 12" id="KW-0406">Ion transport</keyword>
<comment type="subcellular location">
    <subcellularLocation>
        <location evidence="1">Membrane</location>
        <topology evidence="1">Multi-pass membrane protein</topology>
    </subcellularLocation>
</comment>
<keyword evidence="5 13" id="KW-1133">Transmembrane helix</keyword>